<name>A0ABR3ISG2_9AGAR</name>
<dbReference type="SUPFAM" id="SSF52047">
    <property type="entry name" value="RNI-like"/>
    <property type="match status" value="1"/>
</dbReference>
<dbReference type="Gene3D" id="3.80.10.10">
    <property type="entry name" value="Ribonuclease Inhibitor"/>
    <property type="match status" value="1"/>
</dbReference>
<dbReference type="SUPFAM" id="SSF81383">
    <property type="entry name" value="F-box domain"/>
    <property type="match status" value="1"/>
</dbReference>
<accession>A0ABR3ISG2</accession>
<dbReference type="InterPro" id="IPR032675">
    <property type="entry name" value="LRR_dom_sf"/>
</dbReference>
<dbReference type="EMBL" id="JASNQZ010000015">
    <property type="protein sequence ID" value="KAL0946215.1"/>
    <property type="molecule type" value="Genomic_DNA"/>
</dbReference>
<evidence type="ECO:0000313" key="1">
    <source>
        <dbReference type="EMBL" id="KAL0946215.1"/>
    </source>
</evidence>
<reference evidence="2" key="1">
    <citation type="submission" date="2024-06" db="EMBL/GenBank/DDBJ databases">
        <title>Multi-omics analyses provide insights into the biosynthesis of the anticancer antibiotic pleurotin in Hohenbuehelia grisea.</title>
        <authorList>
            <person name="Weaver J.A."/>
            <person name="Alberti F."/>
        </authorList>
    </citation>
    <scope>NUCLEOTIDE SEQUENCE [LARGE SCALE GENOMIC DNA]</scope>
    <source>
        <strain evidence="2">T-177</strain>
    </source>
</reference>
<evidence type="ECO:0000313" key="2">
    <source>
        <dbReference type="Proteomes" id="UP001556367"/>
    </source>
</evidence>
<proteinExistence type="predicted"/>
<gene>
    <name evidence="1" type="ORF">HGRIS_012474</name>
</gene>
<protein>
    <recommendedName>
        <fullName evidence="3">F-box domain-containing protein</fullName>
    </recommendedName>
</protein>
<dbReference type="InterPro" id="IPR036047">
    <property type="entry name" value="F-box-like_dom_sf"/>
</dbReference>
<organism evidence="1 2">
    <name type="scientific">Hohenbuehelia grisea</name>
    <dbReference type="NCBI Taxonomy" id="104357"/>
    <lineage>
        <taxon>Eukaryota</taxon>
        <taxon>Fungi</taxon>
        <taxon>Dikarya</taxon>
        <taxon>Basidiomycota</taxon>
        <taxon>Agaricomycotina</taxon>
        <taxon>Agaricomycetes</taxon>
        <taxon>Agaricomycetidae</taxon>
        <taxon>Agaricales</taxon>
        <taxon>Pleurotineae</taxon>
        <taxon>Pleurotaceae</taxon>
        <taxon>Hohenbuehelia</taxon>
    </lineage>
</organism>
<sequence>MHSCPAFPLELVDHILGYLKDSQSTLSACALVSQRWSPFAQQHLFDSTKITRHNITRLSHAVSTNPHLQRYIRTLHVADYGSGMALSQAIPHLLVFQNCRLISSLELDGLESITPEMACFIQSAFPQITTLKCSNTLFQTGRQLAVFLSSFQSLKDLQLRNVDFFMTMGDFADPVSSRISAHLSVFKADMRYKYQVSWLNDWVTQQEPPLLHSLLLPRLPDAGRLSSQDSPVSPCVKSVQELEIQSCVMDSATISKDTSFNLQPYTQLRRLHLRQLNCSDIDFATSSKCTVLSRIVSGIESTCMQEIDLDLTAADGWDVDELDWAEMDRLLDAKRFSSLQHLNVTVQCGSSFFDFEPLIRGWLPRCEARGVLAVRAVKEIR</sequence>
<evidence type="ECO:0008006" key="3">
    <source>
        <dbReference type="Google" id="ProtNLM"/>
    </source>
</evidence>
<comment type="caution">
    <text evidence="1">The sequence shown here is derived from an EMBL/GenBank/DDBJ whole genome shotgun (WGS) entry which is preliminary data.</text>
</comment>
<keyword evidence="2" id="KW-1185">Reference proteome</keyword>
<dbReference type="Proteomes" id="UP001556367">
    <property type="component" value="Unassembled WGS sequence"/>
</dbReference>